<evidence type="ECO:0000256" key="1">
    <source>
        <dbReference type="ARBA" id="ARBA00043985"/>
    </source>
</evidence>
<dbReference type="GO" id="GO:0005829">
    <property type="term" value="C:cytosol"/>
    <property type="evidence" value="ECO:0007669"/>
    <property type="project" value="TreeGrafter"/>
</dbReference>
<accession>A0A5J6WWQ6</accession>
<dbReference type="NCBIfam" id="TIGR02977">
    <property type="entry name" value="phageshock_pspA"/>
    <property type="match status" value="1"/>
</dbReference>
<dbReference type="EMBL" id="CP040449">
    <property type="protein sequence ID" value="QFI55639.1"/>
    <property type="molecule type" value="Genomic_DNA"/>
</dbReference>
<dbReference type="Proteomes" id="UP000594034">
    <property type="component" value="Chromosome"/>
</dbReference>
<dbReference type="KEGG" id="asim:FE240_13630"/>
<dbReference type="PANTHER" id="PTHR31088">
    <property type="entry name" value="MEMBRANE-ASSOCIATED PROTEIN VIPP1, CHLOROPLASTIC"/>
    <property type="match status" value="1"/>
</dbReference>
<evidence type="ECO:0000256" key="2">
    <source>
        <dbReference type="SAM" id="Coils"/>
    </source>
</evidence>
<comment type="similarity">
    <text evidence="1">Belongs to the PspA/Vipp/IM30 family.</text>
</comment>
<proteinExistence type="inferred from homology"/>
<dbReference type="Pfam" id="PF04012">
    <property type="entry name" value="PspA_IM30"/>
    <property type="match status" value="1"/>
</dbReference>
<keyword evidence="4" id="KW-1185">Reference proteome</keyword>
<keyword evidence="2" id="KW-0175">Coiled coil</keyword>
<dbReference type="AlphaFoldDB" id="A0A5J6WWQ6"/>
<dbReference type="PANTHER" id="PTHR31088:SF6">
    <property type="entry name" value="PHAGE SHOCK PROTEIN A"/>
    <property type="match status" value="1"/>
</dbReference>
<protein>
    <submittedName>
        <fullName evidence="3">Phage shock protein PspA</fullName>
    </submittedName>
</protein>
<sequence length="222" mass="25517">MSLFRRLTDVVNANLHALLDKSEEPEKLLRLMIEEMEEVQVEMRSQAARLIAEEKQLERQQSALERQVAEWGAKAELALTKGREDLARAALAEKLAEQERLKALADERVRLGEMQAQLRSDSERLAAKLAEAREKQNVLTLREQTAHSRLRARAQLDSRRMHELLSRFDGFQGRVEQLEAQLEASSWGQNPSLAAQFRELELSDEIERELARLKGQREPARS</sequence>
<organism evidence="3 4">
    <name type="scientific">Aeromonas simiae</name>
    <dbReference type="NCBI Taxonomy" id="218936"/>
    <lineage>
        <taxon>Bacteria</taxon>
        <taxon>Pseudomonadati</taxon>
        <taxon>Pseudomonadota</taxon>
        <taxon>Gammaproteobacteria</taxon>
        <taxon>Aeromonadales</taxon>
        <taxon>Aeromonadaceae</taxon>
        <taxon>Aeromonas</taxon>
    </lineage>
</organism>
<dbReference type="GO" id="GO:0009271">
    <property type="term" value="P:phage shock"/>
    <property type="evidence" value="ECO:0007669"/>
    <property type="project" value="TreeGrafter"/>
</dbReference>
<evidence type="ECO:0000313" key="4">
    <source>
        <dbReference type="Proteomes" id="UP000594034"/>
    </source>
</evidence>
<reference evidence="3 4" key="1">
    <citation type="submission" date="2019-05" db="EMBL/GenBank/DDBJ databases">
        <title>OXA-830, a novel chromosomally encoded expanded-spectrum class D beta-lactamase in Aeromonas simiae.</title>
        <authorList>
            <person name="Zhou W."/>
            <person name="Chen Q."/>
        </authorList>
    </citation>
    <scope>NUCLEOTIDE SEQUENCE [LARGE SCALE GENOMIC DNA]</scope>
    <source>
        <strain evidence="3 4">A6</strain>
    </source>
</reference>
<evidence type="ECO:0000313" key="3">
    <source>
        <dbReference type="EMBL" id="QFI55639.1"/>
    </source>
</evidence>
<dbReference type="InterPro" id="IPR007157">
    <property type="entry name" value="PspA_VIPP1"/>
</dbReference>
<name>A0A5J6WWQ6_9GAMM</name>
<dbReference type="InterPro" id="IPR014319">
    <property type="entry name" value="Phageshock_PspA"/>
</dbReference>
<feature type="coiled-coil region" evidence="2">
    <location>
        <begin position="33"/>
        <end position="135"/>
    </location>
</feature>
<dbReference type="RefSeq" id="WP_193001675.1">
    <property type="nucleotide sequence ID" value="NZ_CP040449.1"/>
</dbReference>
<gene>
    <name evidence="3" type="primary">pspA</name>
    <name evidence="3" type="ORF">FE240_13630</name>
</gene>